<dbReference type="PROSITE" id="PS50085">
    <property type="entry name" value="RAPGAP"/>
    <property type="match status" value="1"/>
</dbReference>
<accession>A0A813WBQ7</accession>
<evidence type="ECO:0000313" key="5">
    <source>
        <dbReference type="Proteomes" id="UP000663864"/>
    </source>
</evidence>
<sequence>MDKVNSNQLNINDNVASIDPEEEHSSSSSSSSSLFVRQQSLNNCQQEKTRHYQLKAPLCVSQRYEEEFFDHFHMNYFGELEREGLFLASIRSIQTKSNELYRKLSSRYSTTNDDENQHLLRAIIRTQDNNYDVSGIINVKNEENIVQFLLDKTELSSIRHVELIHDINANGKILDFDKYNDEQLSTKVGIVYQHLNQSNEIEILSNNQMSIEMENFLNLIGKCVELKNFNKYRGDLDIKTDQHGTHSYFTMYQNHEIMFNVAPMIPSNKNDLEFIRRKSLIANALICIVFQDRSELLFQPDIFLGKVTQAYIIIQPIQIKSDLYYKIEIWRRPDIDPIVDPSGGIFKHDKSFRDYFLTLILNTMNIILQKDFFHKRIIEQRSRLKNEYLIKLSQIFYSYSKYNLSTLYNNNDNIPIENSNIKDNVTPKYHHLPIITKIIERLNTNNNQSKRRVSYAAGMEKISLSDSEMSSSITKQTPLTPFNNKIKRISSMKSNVIRPHSTKKVESPLLPFNRVIRQQEEDSKSKESSTEAISSLITNIVHTVGPNPEM</sequence>
<dbReference type="AlphaFoldDB" id="A0A813WBQ7"/>
<dbReference type="SUPFAM" id="SSF111347">
    <property type="entry name" value="Rap/Ran-GAP"/>
    <property type="match status" value="1"/>
</dbReference>
<evidence type="ECO:0000256" key="2">
    <source>
        <dbReference type="SAM" id="MobiDB-lite"/>
    </source>
</evidence>
<protein>
    <recommendedName>
        <fullName evidence="3">Rap-GAP domain-containing protein</fullName>
    </recommendedName>
</protein>
<dbReference type="Gene3D" id="3.40.50.11210">
    <property type="entry name" value="Rap/Ran-GAP"/>
    <property type="match status" value="1"/>
</dbReference>
<gene>
    <name evidence="4" type="ORF">ZHD862_LOCUS5083</name>
</gene>
<dbReference type="InterPro" id="IPR000331">
    <property type="entry name" value="Rap/Ran_GAP_dom"/>
</dbReference>
<dbReference type="GO" id="GO:0051056">
    <property type="term" value="P:regulation of small GTPase mediated signal transduction"/>
    <property type="evidence" value="ECO:0007669"/>
    <property type="project" value="InterPro"/>
</dbReference>
<proteinExistence type="predicted"/>
<dbReference type="Pfam" id="PF02145">
    <property type="entry name" value="Rap_GAP"/>
    <property type="match status" value="1"/>
</dbReference>
<name>A0A813WBQ7_9BILA</name>
<dbReference type="GO" id="GO:0005096">
    <property type="term" value="F:GTPase activator activity"/>
    <property type="evidence" value="ECO:0007669"/>
    <property type="project" value="UniProtKB-KW"/>
</dbReference>
<keyword evidence="1" id="KW-0343">GTPase activation</keyword>
<dbReference type="Proteomes" id="UP000663864">
    <property type="component" value="Unassembled WGS sequence"/>
</dbReference>
<reference evidence="4" key="1">
    <citation type="submission" date="2021-02" db="EMBL/GenBank/DDBJ databases">
        <authorList>
            <person name="Nowell W R."/>
        </authorList>
    </citation>
    <scope>NUCLEOTIDE SEQUENCE</scope>
</reference>
<feature type="domain" description="Rap-GAP" evidence="3">
    <location>
        <begin position="174"/>
        <end position="388"/>
    </location>
</feature>
<dbReference type="PANTHER" id="PTHR15711">
    <property type="entry name" value="RAP GTPASE-ACTIVATING PROTEIN"/>
    <property type="match status" value="1"/>
</dbReference>
<dbReference type="InterPro" id="IPR035974">
    <property type="entry name" value="Rap/Ran-GAP_sf"/>
</dbReference>
<evidence type="ECO:0000259" key="3">
    <source>
        <dbReference type="PROSITE" id="PS50085"/>
    </source>
</evidence>
<evidence type="ECO:0000256" key="1">
    <source>
        <dbReference type="ARBA" id="ARBA00022468"/>
    </source>
</evidence>
<dbReference type="EMBL" id="CAJNOT010000130">
    <property type="protein sequence ID" value="CAF0855206.1"/>
    <property type="molecule type" value="Genomic_DNA"/>
</dbReference>
<evidence type="ECO:0000313" key="4">
    <source>
        <dbReference type="EMBL" id="CAF0855206.1"/>
    </source>
</evidence>
<dbReference type="InterPro" id="IPR050989">
    <property type="entry name" value="Rap1_Ran_GAP"/>
</dbReference>
<feature type="compositionally biased region" description="Polar residues" evidence="2">
    <location>
        <begin position="1"/>
        <end position="15"/>
    </location>
</feature>
<feature type="region of interest" description="Disordered" evidence="2">
    <location>
        <begin position="1"/>
        <end position="33"/>
    </location>
</feature>
<comment type="caution">
    <text evidence="4">The sequence shown here is derived from an EMBL/GenBank/DDBJ whole genome shotgun (WGS) entry which is preliminary data.</text>
</comment>
<organism evidence="4 5">
    <name type="scientific">Rotaria sordida</name>
    <dbReference type="NCBI Taxonomy" id="392033"/>
    <lineage>
        <taxon>Eukaryota</taxon>
        <taxon>Metazoa</taxon>
        <taxon>Spiralia</taxon>
        <taxon>Gnathifera</taxon>
        <taxon>Rotifera</taxon>
        <taxon>Eurotatoria</taxon>
        <taxon>Bdelloidea</taxon>
        <taxon>Philodinida</taxon>
        <taxon>Philodinidae</taxon>
        <taxon>Rotaria</taxon>
    </lineage>
</organism>